<dbReference type="Pfam" id="PF13450">
    <property type="entry name" value="NAD_binding_8"/>
    <property type="match status" value="1"/>
</dbReference>
<evidence type="ECO:0000313" key="2">
    <source>
        <dbReference type="Proteomes" id="UP000006251"/>
    </source>
</evidence>
<evidence type="ECO:0008006" key="3">
    <source>
        <dbReference type="Google" id="ProtNLM"/>
    </source>
</evidence>
<dbReference type="STRING" id="1121922.GCA_000428905_03313"/>
<dbReference type="RefSeq" id="WP_006015034.1">
    <property type="nucleotide sequence ID" value="NZ_BAEQ01000065.1"/>
</dbReference>
<protein>
    <recommendedName>
        <fullName evidence="3">NAD(P)/FAD-dependent oxidoreductase</fullName>
    </recommendedName>
</protein>
<dbReference type="Gene3D" id="3.50.50.60">
    <property type="entry name" value="FAD/NAD(P)-binding domain"/>
    <property type="match status" value="1"/>
</dbReference>
<sequence length="471" mass="52115">MTIKTHITDYLIVGSGAVGMAFADTILTETAANIVIVDRHHKPGGHWNAAYPFVTLHQPSAFYGVSSRELSTGCKDEVGLNKGLNELATGAEVSAYFDNIMREQFLPTGRVKYFPMCDYKGDSNFESILTGQKHHVDVNDKTVDCTYLKTTVPSTHTPNFDVAAGVNFMPLNDLPNIQTPPAGYVIVGGGKTGIDAVLFLLQNGVNPDHISWIMPRDAWLLDRQNTQPTEEFFTSSIGAQANQMEAIVNSTSINDMFSRLEASGVFLRIDENVWPKMFHGATVSKMELTELQRVKNVVRMGRVVSISADKIKLQKGEISTTLNHIHVDCSASAISNLAMKPIFAEGLITPQTVRSYQPVFSAAFIAHVEAAYPDDAVKNKICNVVPLPNTDLDWLRLTAAFLMNQHIWSKDDGLRKWLLNNRLDGFSKLVRSVKPDDMEKLMILKRMRDNGQPAMVKLQGYLAAIQQGQTA</sequence>
<gene>
    <name evidence="1" type="ORF">GPAL_3783</name>
</gene>
<dbReference type="Proteomes" id="UP000006251">
    <property type="component" value="Unassembled WGS sequence"/>
</dbReference>
<dbReference type="AlphaFoldDB" id="K6ZP08"/>
<dbReference type="EMBL" id="BAEQ01000065">
    <property type="protein sequence ID" value="GAC30623.1"/>
    <property type="molecule type" value="Genomic_DNA"/>
</dbReference>
<name>K6ZP08_9ALTE</name>
<accession>K6ZP08</accession>
<proteinExistence type="predicted"/>
<comment type="caution">
    <text evidence="1">The sequence shown here is derived from an EMBL/GenBank/DDBJ whole genome shotgun (WGS) entry which is preliminary data.</text>
</comment>
<organism evidence="1 2">
    <name type="scientific">Brumicola pallidula DSM 14239 = ACAM 615</name>
    <dbReference type="NCBI Taxonomy" id="1121922"/>
    <lineage>
        <taxon>Bacteria</taxon>
        <taxon>Pseudomonadati</taxon>
        <taxon>Pseudomonadota</taxon>
        <taxon>Gammaproteobacteria</taxon>
        <taxon>Alteromonadales</taxon>
        <taxon>Alteromonadaceae</taxon>
        <taxon>Brumicola</taxon>
    </lineage>
</organism>
<evidence type="ECO:0000313" key="1">
    <source>
        <dbReference type="EMBL" id="GAC30623.1"/>
    </source>
</evidence>
<dbReference type="SUPFAM" id="SSF51905">
    <property type="entry name" value="FAD/NAD(P)-binding domain"/>
    <property type="match status" value="1"/>
</dbReference>
<dbReference type="OrthoDB" id="9773233at2"/>
<dbReference type="InterPro" id="IPR036188">
    <property type="entry name" value="FAD/NAD-bd_sf"/>
</dbReference>
<reference evidence="2" key="1">
    <citation type="journal article" date="2014" name="Environ. Microbiol.">
        <title>Comparative genomics of the marine bacterial genus Glaciecola reveals the high degree of genomic diversity and genomic characteristic for cold adaptation.</title>
        <authorList>
            <person name="Qin Q.L."/>
            <person name="Xie B.B."/>
            <person name="Yu Y."/>
            <person name="Shu Y.L."/>
            <person name="Rong J.C."/>
            <person name="Zhang Y.J."/>
            <person name="Zhao D.L."/>
            <person name="Chen X.L."/>
            <person name="Zhang X.Y."/>
            <person name="Chen B."/>
            <person name="Zhou B.C."/>
            <person name="Zhang Y.Z."/>
        </authorList>
    </citation>
    <scope>NUCLEOTIDE SEQUENCE [LARGE SCALE GENOMIC DNA]</scope>
    <source>
        <strain evidence="2">ACAM 615</strain>
    </source>
</reference>
<keyword evidence="2" id="KW-1185">Reference proteome</keyword>